<keyword evidence="9" id="KW-0732">Signal</keyword>
<keyword evidence="4 7" id="KW-0133">Cell shape</keyword>
<dbReference type="Gene3D" id="1.10.101.10">
    <property type="entry name" value="PGBD-like superfamily/PGBD"/>
    <property type="match status" value="1"/>
</dbReference>
<feature type="chain" id="PRO_5011558144" evidence="9">
    <location>
        <begin position="23"/>
        <end position="401"/>
    </location>
</feature>
<accession>A0A1H0HX29</accession>
<keyword evidence="12" id="KW-1185">Reference proteome</keyword>
<keyword evidence="6 7" id="KW-0961">Cell wall biogenesis/degradation</keyword>
<feature type="active site" description="Nucleophile" evidence="7">
    <location>
        <position position="335"/>
    </location>
</feature>
<evidence type="ECO:0000256" key="5">
    <source>
        <dbReference type="ARBA" id="ARBA00022984"/>
    </source>
</evidence>
<feature type="region of interest" description="Disordered" evidence="8">
    <location>
        <begin position="361"/>
        <end position="401"/>
    </location>
</feature>
<feature type="signal peptide" evidence="9">
    <location>
        <begin position="1"/>
        <end position="22"/>
    </location>
</feature>
<dbReference type="GO" id="GO:0071972">
    <property type="term" value="F:peptidoglycan L,D-transpeptidase activity"/>
    <property type="evidence" value="ECO:0007669"/>
    <property type="project" value="TreeGrafter"/>
</dbReference>
<dbReference type="InterPro" id="IPR005490">
    <property type="entry name" value="LD_TPept_cat_dom"/>
</dbReference>
<evidence type="ECO:0000256" key="9">
    <source>
        <dbReference type="SAM" id="SignalP"/>
    </source>
</evidence>
<dbReference type="InterPro" id="IPR002477">
    <property type="entry name" value="Peptidoglycan-bd-like"/>
</dbReference>
<sequence>MRRLSSLMGLGLLLLSGTHLQAATLGADEINAAEPGAFRERLAEAERKRAEKPDEAPPAKDPDTLPTEDEARRAAEALTDPDPFLVRLQVLLDRAHASPGVIDGLSGENTVKAIRLFEERRGLPVDGRVDDDMWRALTQDSAPAVKTYEITEKDIDGRYVKRIPSDYADLAKLKWVGYRGVEEMLGERFHMSEGLLEALNPDAQWTKAGTGALVADPGAAPEGLVTRIEVDKSRGEILAYGEDGKIIMTAPATIGSEDTPSPSGDMRVERVAHDPGYTYNPKKNFQQGQNKELLEIAPGPNGPVGSVWIALTKPTYGIHGTPEPTKIDKTNSHGCVRLTNWDAEALAGIVEKERTEVHFLEEGQEPTGATAAAPPAGETAAQPAPDAAPAASPDNAGSQPG</sequence>
<dbReference type="GO" id="GO:0008360">
    <property type="term" value="P:regulation of cell shape"/>
    <property type="evidence" value="ECO:0007669"/>
    <property type="project" value="UniProtKB-UniRule"/>
</dbReference>
<dbReference type="PROSITE" id="PS52029">
    <property type="entry name" value="LD_TPASE"/>
    <property type="match status" value="1"/>
</dbReference>
<evidence type="ECO:0000313" key="12">
    <source>
        <dbReference type="Proteomes" id="UP000198793"/>
    </source>
</evidence>
<organism evidence="11 12">
    <name type="scientific">Aureimonas jatrophae</name>
    <dbReference type="NCBI Taxonomy" id="1166073"/>
    <lineage>
        <taxon>Bacteria</taxon>
        <taxon>Pseudomonadati</taxon>
        <taxon>Pseudomonadota</taxon>
        <taxon>Alphaproteobacteria</taxon>
        <taxon>Hyphomicrobiales</taxon>
        <taxon>Aurantimonadaceae</taxon>
        <taxon>Aureimonas</taxon>
    </lineage>
</organism>
<dbReference type="Gene3D" id="2.40.440.10">
    <property type="entry name" value="L,D-transpeptidase catalytic domain-like"/>
    <property type="match status" value="1"/>
</dbReference>
<evidence type="ECO:0000256" key="1">
    <source>
        <dbReference type="ARBA" id="ARBA00004752"/>
    </source>
</evidence>
<comment type="pathway">
    <text evidence="1 7">Cell wall biogenesis; peptidoglycan biosynthesis.</text>
</comment>
<dbReference type="GO" id="GO:0005576">
    <property type="term" value="C:extracellular region"/>
    <property type="evidence" value="ECO:0007669"/>
    <property type="project" value="TreeGrafter"/>
</dbReference>
<feature type="region of interest" description="Disordered" evidence="8">
    <location>
        <begin position="37"/>
        <end position="67"/>
    </location>
</feature>
<keyword evidence="11" id="KW-0449">Lipoprotein</keyword>
<dbReference type="UniPathway" id="UPA00219"/>
<dbReference type="GO" id="GO:0071555">
    <property type="term" value="P:cell wall organization"/>
    <property type="evidence" value="ECO:0007669"/>
    <property type="project" value="UniProtKB-UniRule"/>
</dbReference>
<dbReference type="GO" id="GO:0016740">
    <property type="term" value="F:transferase activity"/>
    <property type="evidence" value="ECO:0007669"/>
    <property type="project" value="UniProtKB-KW"/>
</dbReference>
<comment type="similarity">
    <text evidence="2">Belongs to the YkuD family.</text>
</comment>
<dbReference type="CDD" id="cd16913">
    <property type="entry name" value="YkuD_like"/>
    <property type="match status" value="1"/>
</dbReference>
<evidence type="ECO:0000256" key="7">
    <source>
        <dbReference type="PROSITE-ProRule" id="PRU01373"/>
    </source>
</evidence>
<dbReference type="Pfam" id="PF01471">
    <property type="entry name" value="PG_binding_1"/>
    <property type="match status" value="1"/>
</dbReference>
<evidence type="ECO:0000259" key="10">
    <source>
        <dbReference type="PROSITE" id="PS52029"/>
    </source>
</evidence>
<reference evidence="11 12" key="1">
    <citation type="submission" date="2016-10" db="EMBL/GenBank/DDBJ databases">
        <authorList>
            <person name="de Groot N.N."/>
        </authorList>
    </citation>
    <scope>NUCLEOTIDE SEQUENCE [LARGE SCALE GENOMIC DNA]</scope>
    <source>
        <strain evidence="12">L7-484,KACC 16230,DSM 25025</strain>
    </source>
</reference>
<keyword evidence="5 7" id="KW-0573">Peptidoglycan synthesis</keyword>
<dbReference type="SUPFAM" id="SSF141523">
    <property type="entry name" value="L,D-transpeptidase catalytic domain-like"/>
    <property type="match status" value="1"/>
</dbReference>
<dbReference type="STRING" id="1166073.SAMN05192530_104328"/>
<proteinExistence type="inferred from homology"/>
<feature type="domain" description="L,D-TPase catalytic" evidence="10">
    <location>
        <begin position="226"/>
        <end position="360"/>
    </location>
</feature>
<evidence type="ECO:0000256" key="3">
    <source>
        <dbReference type="ARBA" id="ARBA00022679"/>
    </source>
</evidence>
<dbReference type="InterPro" id="IPR038063">
    <property type="entry name" value="Transpep_catalytic_dom"/>
</dbReference>
<dbReference type="Proteomes" id="UP000198793">
    <property type="component" value="Unassembled WGS sequence"/>
</dbReference>
<feature type="active site" description="Proton donor/acceptor" evidence="7">
    <location>
        <position position="319"/>
    </location>
</feature>
<evidence type="ECO:0000256" key="8">
    <source>
        <dbReference type="SAM" id="MobiDB-lite"/>
    </source>
</evidence>
<evidence type="ECO:0000256" key="6">
    <source>
        <dbReference type="ARBA" id="ARBA00023316"/>
    </source>
</evidence>
<protein>
    <submittedName>
        <fullName evidence="11">Lipoprotein-anchoring transpeptidase ErfK/SrfK</fullName>
    </submittedName>
</protein>
<keyword evidence="3" id="KW-0808">Transferase</keyword>
<dbReference type="Pfam" id="PF03734">
    <property type="entry name" value="YkuD"/>
    <property type="match status" value="1"/>
</dbReference>
<evidence type="ECO:0000313" key="11">
    <source>
        <dbReference type="EMBL" id="SDO23717.1"/>
    </source>
</evidence>
<dbReference type="InterPro" id="IPR036365">
    <property type="entry name" value="PGBD-like_sf"/>
</dbReference>
<evidence type="ECO:0000256" key="2">
    <source>
        <dbReference type="ARBA" id="ARBA00005992"/>
    </source>
</evidence>
<dbReference type="PANTHER" id="PTHR30582">
    <property type="entry name" value="L,D-TRANSPEPTIDASE"/>
    <property type="match status" value="1"/>
</dbReference>
<name>A0A1H0HX29_9HYPH</name>
<dbReference type="AlphaFoldDB" id="A0A1H0HX29"/>
<dbReference type="GO" id="GO:0018104">
    <property type="term" value="P:peptidoglycan-protein cross-linking"/>
    <property type="evidence" value="ECO:0007669"/>
    <property type="project" value="TreeGrafter"/>
</dbReference>
<dbReference type="SUPFAM" id="SSF47090">
    <property type="entry name" value="PGBD-like"/>
    <property type="match status" value="1"/>
</dbReference>
<gene>
    <name evidence="11" type="ORF">SAMN05192530_104328</name>
</gene>
<feature type="compositionally biased region" description="Low complexity" evidence="8">
    <location>
        <begin position="365"/>
        <end position="401"/>
    </location>
</feature>
<dbReference type="InterPro" id="IPR036366">
    <property type="entry name" value="PGBDSf"/>
</dbReference>
<evidence type="ECO:0000256" key="4">
    <source>
        <dbReference type="ARBA" id="ARBA00022960"/>
    </source>
</evidence>
<dbReference type="PANTHER" id="PTHR30582:SF30">
    <property type="entry name" value="BLR4375 PROTEIN"/>
    <property type="match status" value="1"/>
</dbReference>
<dbReference type="InterPro" id="IPR050979">
    <property type="entry name" value="LD-transpeptidase"/>
</dbReference>
<dbReference type="EMBL" id="FNIT01000004">
    <property type="protein sequence ID" value="SDO23717.1"/>
    <property type="molecule type" value="Genomic_DNA"/>
</dbReference>